<dbReference type="EMBL" id="KX397368">
    <property type="protein sequence ID" value="ANZ49228.1"/>
    <property type="molecule type" value="Genomic_DNA"/>
</dbReference>
<dbReference type="RefSeq" id="YP_009293114.1">
    <property type="nucleotide sequence ID" value="NC_031127.1"/>
</dbReference>
<reference evidence="2" key="1">
    <citation type="submission" date="2016-06" db="EMBL/GenBank/DDBJ databases">
        <authorList>
            <person name="Berg J.A."/>
            <person name="Grossarth S.E."/>
            <person name="Jarvis T.M."/>
            <person name="Merrill B.D."/>
            <person name="Breakwell D.P."/>
            <person name="Hope S."/>
            <person name="Grose J.H."/>
        </authorList>
    </citation>
    <scope>NUCLEOTIDE SEQUENCE [LARGE SCALE GENOMIC DNA]</scope>
</reference>
<evidence type="ECO:0000313" key="2">
    <source>
        <dbReference type="Proteomes" id="UP000203302"/>
    </source>
</evidence>
<organism evidence="1 2">
    <name type="scientific">Erwinia phage vB_EamM_Huxley</name>
    <dbReference type="NCBI Taxonomy" id="1883373"/>
    <lineage>
        <taxon>Viruses</taxon>
        <taxon>Duplodnaviria</taxon>
        <taxon>Heunggongvirae</taxon>
        <taxon>Uroviricota</taxon>
        <taxon>Caudoviricetes</taxon>
        <taxon>Chimalliviridae</taxon>
        <taxon>Machinavirus</taxon>
        <taxon>Machinavirus machina</taxon>
    </lineage>
</organism>
<accession>A0A1B2ID93</accession>
<name>A0A1B2ID93_9CAUD</name>
<sequence>MRNLFTTNKAIVETVKPAGKKEDMLDLLLKLNSNELTAVMAEMKKGDPMVSKVEAIYDRKSDGKMKSTMLFMC</sequence>
<dbReference type="Proteomes" id="UP000203302">
    <property type="component" value="Segment"/>
</dbReference>
<proteinExistence type="predicted"/>
<evidence type="ECO:0000313" key="1">
    <source>
        <dbReference type="EMBL" id="ANZ49228.1"/>
    </source>
</evidence>
<dbReference type="KEGG" id="vg:29069268"/>
<gene>
    <name evidence="1" type="ORF">HUXLEY_146</name>
</gene>
<protein>
    <submittedName>
        <fullName evidence="1">Uncharacterized protein</fullName>
    </submittedName>
</protein>
<dbReference type="GeneID" id="29069268"/>